<dbReference type="EMBL" id="LXQA010332490">
    <property type="protein sequence ID" value="MCI44569.1"/>
    <property type="molecule type" value="Genomic_DNA"/>
</dbReference>
<protein>
    <submittedName>
        <fullName evidence="1">Uncharacterized protein</fullName>
    </submittedName>
</protein>
<keyword evidence="2" id="KW-1185">Reference proteome</keyword>
<reference evidence="1 2" key="1">
    <citation type="journal article" date="2018" name="Front. Plant Sci.">
        <title>Red Clover (Trifolium pratense) and Zigzag Clover (T. medium) - A Picture of Genomic Similarities and Differences.</title>
        <authorList>
            <person name="Dluhosova J."/>
            <person name="Istvanek J."/>
            <person name="Nedelnik J."/>
            <person name="Repkova J."/>
        </authorList>
    </citation>
    <scope>NUCLEOTIDE SEQUENCE [LARGE SCALE GENOMIC DNA]</scope>
    <source>
        <strain evidence="2">cv. 10/8</strain>
        <tissue evidence="1">Leaf</tissue>
    </source>
</reference>
<sequence>MVLEGQHQVRATYMGGNMVLIQSPCDGELAERHLDSNLWDSSPCLGGKQFQIGGRKVWGVPGL</sequence>
<dbReference type="AlphaFoldDB" id="A0A392S7A2"/>
<organism evidence="1 2">
    <name type="scientific">Trifolium medium</name>
    <dbReference type="NCBI Taxonomy" id="97028"/>
    <lineage>
        <taxon>Eukaryota</taxon>
        <taxon>Viridiplantae</taxon>
        <taxon>Streptophyta</taxon>
        <taxon>Embryophyta</taxon>
        <taxon>Tracheophyta</taxon>
        <taxon>Spermatophyta</taxon>
        <taxon>Magnoliopsida</taxon>
        <taxon>eudicotyledons</taxon>
        <taxon>Gunneridae</taxon>
        <taxon>Pentapetalae</taxon>
        <taxon>rosids</taxon>
        <taxon>fabids</taxon>
        <taxon>Fabales</taxon>
        <taxon>Fabaceae</taxon>
        <taxon>Papilionoideae</taxon>
        <taxon>50 kb inversion clade</taxon>
        <taxon>NPAAA clade</taxon>
        <taxon>Hologalegina</taxon>
        <taxon>IRL clade</taxon>
        <taxon>Trifolieae</taxon>
        <taxon>Trifolium</taxon>
    </lineage>
</organism>
<name>A0A392S7A2_9FABA</name>
<accession>A0A392S7A2</accession>
<dbReference type="Proteomes" id="UP000265520">
    <property type="component" value="Unassembled WGS sequence"/>
</dbReference>
<proteinExistence type="predicted"/>
<evidence type="ECO:0000313" key="1">
    <source>
        <dbReference type="EMBL" id="MCI44569.1"/>
    </source>
</evidence>
<evidence type="ECO:0000313" key="2">
    <source>
        <dbReference type="Proteomes" id="UP000265520"/>
    </source>
</evidence>
<comment type="caution">
    <text evidence="1">The sequence shown here is derived from an EMBL/GenBank/DDBJ whole genome shotgun (WGS) entry which is preliminary data.</text>
</comment>